<dbReference type="RefSeq" id="XP_055891418.1">
    <property type="nucleotide sequence ID" value="XM_056035443.1"/>
</dbReference>
<evidence type="ECO:0000313" key="4">
    <source>
        <dbReference type="RefSeq" id="XP_055891418.1"/>
    </source>
</evidence>
<dbReference type="InterPro" id="IPR001283">
    <property type="entry name" value="CRISP-related"/>
</dbReference>
<keyword evidence="1" id="KW-0732">Signal</keyword>
<dbReference type="SMART" id="SM00198">
    <property type="entry name" value="SCP"/>
    <property type="match status" value="1"/>
</dbReference>
<dbReference type="PANTHER" id="PTHR10334">
    <property type="entry name" value="CYSTEINE-RICH SECRETORY PROTEIN-RELATED"/>
    <property type="match status" value="1"/>
</dbReference>
<keyword evidence="3" id="KW-1185">Reference proteome</keyword>
<reference evidence="4" key="1">
    <citation type="submission" date="2025-08" db="UniProtKB">
        <authorList>
            <consortium name="RefSeq"/>
        </authorList>
    </citation>
    <scope>IDENTIFICATION</scope>
</reference>
<name>A0A9W3AW30_BIOGL</name>
<feature type="chain" id="PRO_5040900367" evidence="1">
    <location>
        <begin position="22"/>
        <end position="229"/>
    </location>
</feature>
<dbReference type="SUPFAM" id="SSF55797">
    <property type="entry name" value="PR-1-like"/>
    <property type="match status" value="1"/>
</dbReference>
<dbReference type="GO" id="GO:0005576">
    <property type="term" value="C:extracellular region"/>
    <property type="evidence" value="ECO:0007669"/>
    <property type="project" value="InterPro"/>
</dbReference>
<organism evidence="3 4">
    <name type="scientific">Biomphalaria glabrata</name>
    <name type="common">Bloodfluke planorb</name>
    <name type="synonym">Freshwater snail</name>
    <dbReference type="NCBI Taxonomy" id="6526"/>
    <lineage>
        <taxon>Eukaryota</taxon>
        <taxon>Metazoa</taxon>
        <taxon>Spiralia</taxon>
        <taxon>Lophotrochozoa</taxon>
        <taxon>Mollusca</taxon>
        <taxon>Gastropoda</taxon>
        <taxon>Heterobranchia</taxon>
        <taxon>Euthyneura</taxon>
        <taxon>Panpulmonata</taxon>
        <taxon>Hygrophila</taxon>
        <taxon>Lymnaeoidea</taxon>
        <taxon>Planorbidae</taxon>
        <taxon>Biomphalaria</taxon>
    </lineage>
</organism>
<dbReference type="InterPro" id="IPR018244">
    <property type="entry name" value="Allrgn_V5/Tpx1_CS"/>
</dbReference>
<evidence type="ECO:0000259" key="2">
    <source>
        <dbReference type="SMART" id="SM00198"/>
    </source>
</evidence>
<dbReference type="PROSITE" id="PS01010">
    <property type="entry name" value="CRISP_2"/>
    <property type="match status" value="1"/>
</dbReference>
<evidence type="ECO:0000313" key="3">
    <source>
        <dbReference type="Proteomes" id="UP001165740"/>
    </source>
</evidence>
<dbReference type="InterPro" id="IPR014044">
    <property type="entry name" value="CAP_dom"/>
</dbReference>
<dbReference type="PROSITE" id="PS01009">
    <property type="entry name" value="CRISP_1"/>
    <property type="match status" value="1"/>
</dbReference>
<feature type="signal peptide" evidence="1">
    <location>
        <begin position="1"/>
        <end position="21"/>
    </location>
</feature>
<dbReference type="Gene3D" id="3.40.33.10">
    <property type="entry name" value="CAP"/>
    <property type="match status" value="1"/>
</dbReference>
<protein>
    <submittedName>
        <fullName evidence="4">GLIPR1-like protein 1</fullName>
    </submittedName>
</protein>
<dbReference type="InterPro" id="IPR035940">
    <property type="entry name" value="CAP_sf"/>
</dbReference>
<dbReference type="GeneID" id="129927255"/>
<evidence type="ECO:0000256" key="1">
    <source>
        <dbReference type="SAM" id="SignalP"/>
    </source>
</evidence>
<accession>A0A9W3AW30</accession>
<sequence>MTLFLRKWDLIVSLMCGLSIAKSFAHGASQFVAPHEVMKRQTKSGFTSTESSDIVTRHNKLRTDEPSSDMLTMAWNSALESNAQTHAAKCNFTHSTGEFRSNVGGFSYAGENLFASSGTLNVTSFVDGWYSEKKNYNFDANSCSGVCGHYTQVVWANSSAIGCGVQMCPVLASTDLKNSYFVVCQYGPGGNIDGMRPYTKASSSARFPPNVTLISCLLLLLNIFLVGHK</sequence>
<dbReference type="OMA" id="MAWNSAL"/>
<dbReference type="AlphaFoldDB" id="A0A9W3AW30"/>
<dbReference type="Proteomes" id="UP001165740">
    <property type="component" value="Chromosome 7"/>
</dbReference>
<proteinExistence type="predicted"/>
<gene>
    <name evidence="4" type="primary">LOC129927255</name>
</gene>
<dbReference type="Pfam" id="PF00188">
    <property type="entry name" value="CAP"/>
    <property type="match status" value="1"/>
</dbReference>
<dbReference type="PRINTS" id="PR00837">
    <property type="entry name" value="V5TPXLIKE"/>
</dbReference>
<dbReference type="OrthoDB" id="335796at2759"/>
<feature type="domain" description="SCP" evidence="2">
    <location>
        <begin position="49"/>
        <end position="194"/>
    </location>
</feature>